<feature type="chain" id="PRO_5046671327" description="TonB C-terminal domain-containing protein" evidence="1">
    <location>
        <begin position="21"/>
        <end position="192"/>
    </location>
</feature>
<dbReference type="Proteomes" id="UP001548590">
    <property type="component" value="Unassembled WGS sequence"/>
</dbReference>
<dbReference type="EMBL" id="JBEWLZ010000010">
    <property type="protein sequence ID" value="MET1491244.1"/>
    <property type="molecule type" value="Genomic_DNA"/>
</dbReference>
<evidence type="ECO:0000313" key="2">
    <source>
        <dbReference type="EMBL" id="MET1491244.1"/>
    </source>
</evidence>
<reference evidence="2 3" key="1">
    <citation type="submission" date="2024-07" db="EMBL/GenBank/DDBJ databases">
        <title>Uliginosibacterium paludis KCTC:42655.</title>
        <authorList>
            <person name="Kim M.K."/>
        </authorList>
    </citation>
    <scope>NUCLEOTIDE SEQUENCE [LARGE SCALE GENOMIC DNA]</scope>
    <source>
        <strain evidence="2 3">KCTC 42655</strain>
    </source>
</reference>
<name>A0ABV2CTI7_9RHOO</name>
<sequence length="192" mass="20345">MRTVWLAVAASAALHGGLLAWPAVAPADGAGPRLAGTKLEARLLTAQPSPDARLTQRAFEAAGLAQTPAPPPEAVGHTDSRMANRQADVRAPDYWPANQLERAPVPVSAPDSGLLQGVELPAGSLRLELFIDRSGQVRTVRPADARENAEGIPRAITEMFLATRFLPGLRAGAEVPSRIVIEVSIQDLLRMS</sequence>
<proteinExistence type="predicted"/>
<evidence type="ECO:0008006" key="4">
    <source>
        <dbReference type="Google" id="ProtNLM"/>
    </source>
</evidence>
<comment type="caution">
    <text evidence="2">The sequence shown here is derived from an EMBL/GenBank/DDBJ whole genome shotgun (WGS) entry which is preliminary data.</text>
</comment>
<gene>
    <name evidence="2" type="ORF">ABVT11_15500</name>
</gene>
<evidence type="ECO:0000256" key="1">
    <source>
        <dbReference type="SAM" id="SignalP"/>
    </source>
</evidence>
<evidence type="ECO:0000313" key="3">
    <source>
        <dbReference type="Proteomes" id="UP001548590"/>
    </source>
</evidence>
<accession>A0ABV2CTI7</accession>
<protein>
    <recommendedName>
        <fullName evidence="4">TonB C-terminal domain-containing protein</fullName>
    </recommendedName>
</protein>
<keyword evidence="1" id="KW-0732">Signal</keyword>
<organism evidence="2 3">
    <name type="scientific">Uliginosibacterium paludis</name>
    <dbReference type="NCBI Taxonomy" id="1615952"/>
    <lineage>
        <taxon>Bacteria</taxon>
        <taxon>Pseudomonadati</taxon>
        <taxon>Pseudomonadota</taxon>
        <taxon>Betaproteobacteria</taxon>
        <taxon>Rhodocyclales</taxon>
        <taxon>Zoogloeaceae</taxon>
        <taxon>Uliginosibacterium</taxon>
    </lineage>
</organism>
<feature type="signal peptide" evidence="1">
    <location>
        <begin position="1"/>
        <end position="20"/>
    </location>
</feature>
<dbReference type="RefSeq" id="WP_345929650.1">
    <property type="nucleotide sequence ID" value="NZ_JBDIVF010000011.1"/>
</dbReference>
<keyword evidence="3" id="KW-1185">Reference proteome</keyword>